<keyword evidence="3" id="KW-1185">Reference proteome</keyword>
<dbReference type="EMBL" id="LVXZ01000295">
    <property type="protein sequence ID" value="OAP87170.1"/>
    <property type="molecule type" value="Genomic_DNA"/>
</dbReference>
<comment type="caution">
    <text evidence="2">The sequence shown here is derived from an EMBL/GenBank/DDBJ whole genome shotgun (WGS) entry which is preliminary data.</text>
</comment>
<accession>A0A179B6X1</accession>
<evidence type="ECO:0000313" key="2">
    <source>
        <dbReference type="EMBL" id="OAP87170.1"/>
    </source>
</evidence>
<dbReference type="PROSITE" id="PS51257">
    <property type="entry name" value="PROKAR_LIPOPROTEIN"/>
    <property type="match status" value="1"/>
</dbReference>
<reference evidence="2 3" key="1">
    <citation type="submission" date="2016-04" db="EMBL/GenBank/DDBJ databases">
        <title>Acidithiobacillus ferrooxidans genome sequencing and assembly.</title>
        <authorList>
            <person name="Zhou Z."/>
        </authorList>
    </citation>
    <scope>NUCLEOTIDE SEQUENCE [LARGE SCALE GENOMIC DNA]</scope>
    <source>
        <strain evidence="2 3">BY0502</strain>
    </source>
</reference>
<evidence type="ECO:0008006" key="4">
    <source>
        <dbReference type="Google" id="ProtNLM"/>
    </source>
</evidence>
<sequence>MHHTKTLRLAAFSAVVVLLSGCAASMPKVAYTGPVVHNSPLANKTIALVTTTTGDQFNDPECLTALTSACRNTTLTSKTSITDYNNLLKQALTEEGATVVADPPADITIDTHMTAMGKHRYMFLLDYDLGHSAAMSLIPVVGLFTPRYYEVIGHMDDKITVKDSSGVVLKKNYPVAIKKDITGDEDQAFEHGQSSSKAVRLYLTAQTMAIQHLLTDTNHALGANG</sequence>
<name>A0A179B6X1_ACIFR</name>
<evidence type="ECO:0000256" key="1">
    <source>
        <dbReference type="SAM" id="SignalP"/>
    </source>
</evidence>
<feature type="chain" id="PRO_5008099015" description="Lipoprotein" evidence="1">
    <location>
        <begin position="31"/>
        <end position="225"/>
    </location>
</feature>
<protein>
    <recommendedName>
        <fullName evidence="4">Lipoprotein</fullName>
    </recommendedName>
</protein>
<organism evidence="2 3">
    <name type="scientific">Acidithiobacillus ferrooxidans</name>
    <name type="common">Thiobacillus ferrooxidans</name>
    <dbReference type="NCBI Taxonomy" id="920"/>
    <lineage>
        <taxon>Bacteria</taxon>
        <taxon>Pseudomonadati</taxon>
        <taxon>Pseudomonadota</taxon>
        <taxon>Acidithiobacillia</taxon>
        <taxon>Acidithiobacillales</taxon>
        <taxon>Acidithiobacillaceae</taxon>
        <taxon>Acidithiobacillus</taxon>
    </lineage>
</organism>
<proteinExistence type="predicted"/>
<dbReference type="Proteomes" id="UP000078302">
    <property type="component" value="Unassembled WGS sequence"/>
</dbReference>
<dbReference type="AlphaFoldDB" id="A0A179B6X1"/>
<gene>
    <name evidence="2" type="ORF">A4H96_15600</name>
</gene>
<evidence type="ECO:0000313" key="3">
    <source>
        <dbReference type="Proteomes" id="UP000078302"/>
    </source>
</evidence>
<feature type="signal peptide" evidence="1">
    <location>
        <begin position="1"/>
        <end position="30"/>
    </location>
</feature>
<keyword evidence="1" id="KW-0732">Signal</keyword>